<accession>A0A8P0TRR1</accession>
<evidence type="ECO:0000313" key="1">
    <source>
        <dbReference type="Ensembl" id="ENSCAFP00000072038.1"/>
    </source>
</evidence>
<dbReference type="AlphaFoldDB" id="A0A8P0TRR1"/>
<sequence length="228" mass="25671">GGGQSTPLLYGALVPGYSLGSPCALASAVDEGGSISDPRAADFLFSCDASHPDTLRIYQSLDYIEDNATVFHAHYLSAVANAEIKNSVTLGHFILPPECLQKEIRRKLGNFIWEQDQHFQIEKHYEVTPNEIKALRENSELETDRKKELSKSTEKHFIRTPVTEKQMYFPLQNYPVNNMVTGYISIDAMKKFLGELHDFIPGSSGYLAYHVQNEINMSAIKNKLKRKC</sequence>
<name>A0A8P0TRR1_CANLF</name>
<dbReference type="OrthoDB" id="6270329at2759"/>
<dbReference type="InterPro" id="IPR028065">
    <property type="entry name" value="TERB2"/>
</dbReference>
<dbReference type="PANTHER" id="PTHR35345">
    <property type="entry name" value="TELOMERE REPEATS-BINDING BOUQUET FORMATION PROTEIN 2"/>
    <property type="match status" value="1"/>
</dbReference>
<evidence type="ECO:0000313" key="2">
    <source>
        <dbReference type="Proteomes" id="UP000002254"/>
    </source>
</evidence>
<organism evidence="1 2">
    <name type="scientific">Canis lupus familiaris</name>
    <name type="common">Dog</name>
    <name type="synonym">Canis familiaris</name>
    <dbReference type="NCBI Taxonomy" id="9615"/>
    <lineage>
        <taxon>Eukaryota</taxon>
        <taxon>Metazoa</taxon>
        <taxon>Chordata</taxon>
        <taxon>Craniata</taxon>
        <taxon>Vertebrata</taxon>
        <taxon>Euteleostomi</taxon>
        <taxon>Mammalia</taxon>
        <taxon>Eutheria</taxon>
        <taxon>Laurasiatheria</taxon>
        <taxon>Carnivora</taxon>
        <taxon>Caniformia</taxon>
        <taxon>Canidae</taxon>
        <taxon>Canis</taxon>
    </lineage>
</organism>
<reference evidence="1" key="2">
    <citation type="submission" date="2025-08" db="UniProtKB">
        <authorList>
            <consortium name="Ensembl"/>
        </authorList>
    </citation>
    <scope>IDENTIFICATION</scope>
</reference>
<dbReference type="PANTHER" id="PTHR35345:SF1">
    <property type="entry name" value="TELOMERE REPEATS-BINDING BOUQUET FORMATION PROTEIN 2"/>
    <property type="match status" value="1"/>
</dbReference>
<protein>
    <submittedName>
        <fullName evidence="1">Tripartite motif containing 69</fullName>
    </submittedName>
</protein>
<dbReference type="Pfam" id="PF15101">
    <property type="entry name" value="TERB2"/>
    <property type="match status" value="1"/>
</dbReference>
<dbReference type="Proteomes" id="UP000002254">
    <property type="component" value="Chromosome 30"/>
</dbReference>
<gene>
    <name evidence="1" type="primary">TERB2</name>
</gene>
<dbReference type="Ensembl" id="ENSCAFT00000096546.1">
    <property type="protein sequence ID" value="ENSCAFP00000072038.1"/>
    <property type="gene ID" value="ENSCAFG00000013652.5"/>
</dbReference>
<proteinExistence type="predicted"/>
<reference evidence="1 2" key="1">
    <citation type="journal article" date="2005" name="Nature">
        <title>Genome sequence, comparative analysis and haplotype structure of the domestic dog.</title>
        <authorList>
            <consortium name="Broad Sequencing Platform"/>
            <person name="Lindblad-Toh K."/>
            <person name="Wade C.M."/>
            <person name="Mikkelsen T.S."/>
            <person name="Karlsson E.K."/>
            <person name="Jaffe D.B."/>
            <person name="Kamal M."/>
            <person name="Clamp M."/>
            <person name="Chang J.L."/>
            <person name="Kulbokas E.J. III"/>
            <person name="Zody M.C."/>
            <person name="Mauceli E."/>
            <person name="Xie X."/>
            <person name="Breen M."/>
            <person name="Wayne R.K."/>
            <person name="Ostrander E.A."/>
            <person name="Ponting C.P."/>
            <person name="Galibert F."/>
            <person name="Smith D.R."/>
            <person name="DeJong P.J."/>
            <person name="Kirkness E."/>
            <person name="Alvarez P."/>
            <person name="Biagi T."/>
            <person name="Brockman W."/>
            <person name="Butler J."/>
            <person name="Chin C.W."/>
            <person name="Cook A."/>
            <person name="Cuff J."/>
            <person name="Daly M.J."/>
            <person name="DeCaprio D."/>
            <person name="Gnerre S."/>
            <person name="Grabherr M."/>
            <person name="Kellis M."/>
            <person name="Kleber M."/>
            <person name="Bardeleben C."/>
            <person name="Goodstadt L."/>
            <person name="Heger A."/>
            <person name="Hitte C."/>
            <person name="Kim L."/>
            <person name="Koepfli K.P."/>
            <person name="Parker H.G."/>
            <person name="Pollinger J.P."/>
            <person name="Searle S.M."/>
            <person name="Sutter N.B."/>
            <person name="Thomas R."/>
            <person name="Webber C."/>
            <person name="Baldwin J."/>
            <person name="Abebe A."/>
            <person name="Abouelleil A."/>
            <person name="Aftuck L."/>
            <person name="Ait-Zahra M."/>
            <person name="Aldredge T."/>
            <person name="Allen N."/>
            <person name="An P."/>
            <person name="Anderson S."/>
            <person name="Antoine C."/>
            <person name="Arachchi H."/>
            <person name="Aslam A."/>
            <person name="Ayotte L."/>
            <person name="Bachantsang P."/>
            <person name="Barry A."/>
            <person name="Bayul T."/>
            <person name="Benamara M."/>
            <person name="Berlin A."/>
            <person name="Bessette D."/>
            <person name="Blitshteyn B."/>
            <person name="Bloom T."/>
            <person name="Blye J."/>
            <person name="Boguslavskiy L."/>
            <person name="Bonnet C."/>
            <person name="Boukhgalter B."/>
            <person name="Brown A."/>
            <person name="Cahill P."/>
            <person name="Calixte N."/>
            <person name="Camarata J."/>
            <person name="Cheshatsang Y."/>
            <person name="Chu J."/>
            <person name="Citroen M."/>
            <person name="Collymore A."/>
            <person name="Cooke P."/>
            <person name="Dawoe T."/>
            <person name="Daza R."/>
            <person name="Decktor K."/>
            <person name="DeGray S."/>
            <person name="Dhargay N."/>
            <person name="Dooley K."/>
            <person name="Dooley K."/>
            <person name="Dorje P."/>
            <person name="Dorjee K."/>
            <person name="Dorris L."/>
            <person name="Duffey N."/>
            <person name="Dupes A."/>
            <person name="Egbiremolen O."/>
            <person name="Elong R."/>
            <person name="Falk J."/>
            <person name="Farina A."/>
            <person name="Faro S."/>
            <person name="Ferguson D."/>
            <person name="Ferreira P."/>
            <person name="Fisher S."/>
            <person name="FitzGerald M."/>
            <person name="Foley K."/>
            <person name="Foley C."/>
            <person name="Franke A."/>
            <person name="Friedrich D."/>
            <person name="Gage D."/>
            <person name="Garber M."/>
            <person name="Gearin G."/>
            <person name="Giannoukos G."/>
            <person name="Goode T."/>
            <person name="Goyette A."/>
            <person name="Graham J."/>
            <person name="Grandbois E."/>
            <person name="Gyaltsen K."/>
            <person name="Hafez N."/>
            <person name="Hagopian D."/>
            <person name="Hagos B."/>
            <person name="Hall J."/>
            <person name="Healy C."/>
            <person name="Hegarty R."/>
            <person name="Honan T."/>
            <person name="Horn A."/>
            <person name="Houde N."/>
            <person name="Hughes L."/>
            <person name="Hunnicutt L."/>
            <person name="Husby M."/>
            <person name="Jester B."/>
            <person name="Jones C."/>
            <person name="Kamat A."/>
            <person name="Kanga B."/>
            <person name="Kells C."/>
            <person name="Khazanovich D."/>
            <person name="Kieu A.C."/>
            <person name="Kisner P."/>
            <person name="Kumar M."/>
            <person name="Lance K."/>
            <person name="Landers T."/>
            <person name="Lara M."/>
            <person name="Lee W."/>
            <person name="Leger J.P."/>
            <person name="Lennon N."/>
            <person name="Leuper L."/>
            <person name="LeVine S."/>
            <person name="Liu J."/>
            <person name="Liu X."/>
            <person name="Lokyitsang Y."/>
            <person name="Lokyitsang T."/>
            <person name="Lui A."/>
            <person name="Macdonald J."/>
            <person name="Major J."/>
            <person name="Marabella R."/>
            <person name="Maru K."/>
            <person name="Matthews C."/>
            <person name="McDonough S."/>
            <person name="Mehta T."/>
            <person name="Meldrim J."/>
            <person name="Melnikov A."/>
            <person name="Meneus L."/>
            <person name="Mihalev A."/>
            <person name="Mihova T."/>
            <person name="Miller K."/>
            <person name="Mittelman R."/>
            <person name="Mlenga V."/>
            <person name="Mulrain L."/>
            <person name="Munson G."/>
            <person name="Navidi A."/>
            <person name="Naylor J."/>
            <person name="Nguyen T."/>
            <person name="Nguyen N."/>
            <person name="Nguyen C."/>
            <person name="Nguyen T."/>
            <person name="Nicol R."/>
            <person name="Norbu N."/>
            <person name="Norbu C."/>
            <person name="Novod N."/>
            <person name="Nyima T."/>
            <person name="Olandt P."/>
            <person name="O'Neill B."/>
            <person name="O'Neill K."/>
            <person name="Osman S."/>
            <person name="Oyono L."/>
            <person name="Patti C."/>
            <person name="Perrin D."/>
            <person name="Phunkhang P."/>
            <person name="Pierre F."/>
            <person name="Priest M."/>
            <person name="Rachupka A."/>
            <person name="Raghuraman S."/>
            <person name="Rameau R."/>
            <person name="Ray V."/>
            <person name="Raymond C."/>
            <person name="Rege F."/>
            <person name="Rise C."/>
            <person name="Rogers J."/>
            <person name="Rogov P."/>
            <person name="Sahalie J."/>
            <person name="Settipalli S."/>
            <person name="Sharpe T."/>
            <person name="Shea T."/>
            <person name="Sheehan M."/>
            <person name="Sherpa N."/>
            <person name="Shi J."/>
            <person name="Shih D."/>
            <person name="Sloan J."/>
            <person name="Smith C."/>
            <person name="Sparrow T."/>
            <person name="Stalker J."/>
            <person name="Stange-Thomann N."/>
            <person name="Stavropoulos S."/>
            <person name="Stone C."/>
            <person name="Stone S."/>
            <person name="Sykes S."/>
            <person name="Tchuinga P."/>
            <person name="Tenzing P."/>
            <person name="Tesfaye S."/>
            <person name="Thoulutsang D."/>
            <person name="Thoulutsang Y."/>
            <person name="Topham K."/>
            <person name="Topping I."/>
            <person name="Tsamla T."/>
            <person name="Vassiliev H."/>
            <person name="Venkataraman V."/>
            <person name="Vo A."/>
            <person name="Wangchuk T."/>
            <person name="Wangdi T."/>
            <person name="Weiand M."/>
            <person name="Wilkinson J."/>
            <person name="Wilson A."/>
            <person name="Yadav S."/>
            <person name="Yang S."/>
            <person name="Yang X."/>
            <person name="Young G."/>
            <person name="Yu Q."/>
            <person name="Zainoun J."/>
            <person name="Zembek L."/>
            <person name="Zimmer A."/>
            <person name="Lander E.S."/>
        </authorList>
    </citation>
    <scope>NUCLEOTIDE SEQUENCE [LARGE SCALE GENOMIC DNA]</scope>
    <source>
        <strain evidence="1">Boxer</strain>
    </source>
</reference>
<dbReference type="OMA" id="WFCRSVS"/>